<reference evidence="2" key="1">
    <citation type="journal article" date="2014" name="Nat. Genet.">
        <title>Genome of the human hookworm Necator americanus.</title>
        <authorList>
            <person name="Tang Y.T."/>
            <person name="Gao X."/>
            <person name="Rosa B.A."/>
            <person name="Abubucker S."/>
            <person name="Hallsworth-Pepin K."/>
            <person name="Martin J."/>
            <person name="Tyagi R."/>
            <person name="Heizer E."/>
            <person name="Zhang X."/>
            <person name="Bhonagiri-Palsikar V."/>
            <person name="Minx P."/>
            <person name="Warren W.C."/>
            <person name="Wang Q."/>
            <person name="Zhan B."/>
            <person name="Hotez P.J."/>
            <person name="Sternberg P.W."/>
            <person name="Dougall A."/>
            <person name="Gaze S.T."/>
            <person name="Mulvenna J."/>
            <person name="Sotillo J."/>
            <person name="Ranganathan S."/>
            <person name="Rabelo E.M."/>
            <person name="Wilson R.K."/>
            <person name="Felgner P.L."/>
            <person name="Bethony J."/>
            <person name="Hawdon J.M."/>
            <person name="Gasser R.B."/>
            <person name="Loukas A."/>
            <person name="Mitreva M."/>
        </authorList>
    </citation>
    <scope>NUCLEOTIDE SEQUENCE [LARGE SCALE GENOMIC DNA]</scope>
</reference>
<name>W2T0M4_NECAM</name>
<dbReference type="AlphaFoldDB" id="W2T0M4"/>
<dbReference type="Proteomes" id="UP000053676">
    <property type="component" value="Unassembled WGS sequence"/>
</dbReference>
<evidence type="ECO:0000313" key="1">
    <source>
        <dbReference type="EMBL" id="ETN75448.1"/>
    </source>
</evidence>
<gene>
    <name evidence="1" type="ORF">NECAME_12374</name>
</gene>
<evidence type="ECO:0000313" key="2">
    <source>
        <dbReference type="Proteomes" id="UP000053676"/>
    </source>
</evidence>
<protein>
    <submittedName>
        <fullName evidence="1">Uncharacterized protein</fullName>
    </submittedName>
</protein>
<accession>W2T0M4</accession>
<organism evidence="1 2">
    <name type="scientific">Necator americanus</name>
    <name type="common">Human hookworm</name>
    <dbReference type="NCBI Taxonomy" id="51031"/>
    <lineage>
        <taxon>Eukaryota</taxon>
        <taxon>Metazoa</taxon>
        <taxon>Ecdysozoa</taxon>
        <taxon>Nematoda</taxon>
        <taxon>Chromadorea</taxon>
        <taxon>Rhabditida</taxon>
        <taxon>Rhabditina</taxon>
        <taxon>Rhabditomorpha</taxon>
        <taxon>Strongyloidea</taxon>
        <taxon>Ancylostomatidae</taxon>
        <taxon>Bunostominae</taxon>
        <taxon>Necator</taxon>
    </lineage>
</organism>
<dbReference type="KEGG" id="nai:NECAME_12374"/>
<dbReference type="EMBL" id="KI660297">
    <property type="protein sequence ID" value="ETN75448.1"/>
    <property type="molecule type" value="Genomic_DNA"/>
</dbReference>
<sequence>MGPKHMPTAVAENIHAFAVGSARSKLTISATEKARILTIQCDIAALILRLLTYHRKAKNDTITSTMVSSLSFVCFAGGNGDLFVAGSGEGQLSGDIEEELACHQRPHYQRYHEKMKNMYFLTLEFSDMPVSTVKVGQSLMLWPPDVITIRMQRIC</sequence>
<proteinExistence type="predicted"/>
<keyword evidence="2" id="KW-1185">Reference proteome</keyword>